<keyword evidence="2" id="KW-0808">Transferase</keyword>
<name>A0A251U4I0_HELAN</name>
<gene>
    <name evidence="2" type="ORF">HannXRQ_Chr08g0217951</name>
</gene>
<dbReference type="OMA" id="CERECID"/>
<reference evidence="3" key="1">
    <citation type="journal article" date="2017" name="Nature">
        <title>The sunflower genome provides insights into oil metabolism, flowering and Asterid evolution.</title>
        <authorList>
            <person name="Badouin H."/>
            <person name="Gouzy J."/>
            <person name="Grassa C.J."/>
            <person name="Murat F."/>
            <person name="Staton S.E."/>
            <person name="Cottret L."/>
            <person name="Lelandais-Briere C."/>
            <person name="Owens G.L."/>
            <person name="Carrere S."/>
            <person name="Mayjonade B."/>
            <person name="Legrand L."/>
            <person name="Gill N."/>
            <person name="Kane N.C."/>
            <person name="Bowers J.E."/>
            <person name="Hubner S."/>
            <person name="Bellec A."/>
            <person name="Berard A."/>
            <person name="Berges H."/>
            <person name="Blanchet N."/>
            <person name="Boniface M.C."/>
            <person name="Brunel D."/>
            <person name="Catrice O."/>
            <person name="Chaidir N."/>
            <person name="Claudel C."/>
            <person name="Donnadieu C."/>
            <person name="Faraut T."/>
            <person name="Fievet G."/>
            <person name="Helmstetter N."/>
            <person name="King M."/>
            <person name="Knapp S.J."/>
            <person name="Lai Z."/>
            <person name="Le Paslier M.C."/>
            <person name="Lippi Y."/>
            <person name="Lorenzon L."/>
            <person name="Mandel J.R."/>
            <person name="Marage G."/>
            <person name="Marchand G."/>
            <person name="Marquand E."/>
            <person name="Bret-Mestries E."/>
            <person name="Morien E."/>
            <person name="Nambeesan S."/>
            <person name="Nguyen T."/>
            <person name="Pegot-Espagnet P."/>
            <person name="Pouilly N."/>
            <person name="Raftis F."/>
            <person name="Sallet E."/>
            <person name="Schiex T."/>
            <person name="Thomas J."/>
            <person name="Vandecasteele C."/>
            <person name="Vares D."/>
            <person name="Vear F."/>
            <person name="Vautrin S."/>
            <person name="Crespi M."/>
            <person name="Mangin B."/>
            <person name="Burke J.M."/>
            <person name="Salse J."/>
            <person name="Munos S."/>
            <person name="Vincourt P."/>
            <person name="Rieseberg L.H."/>
            <person name="Langlade N.B."/>
        </authorList>
    </citation>
    <scope>NUCLEOTIDE SEQUENCE [LARGE SCALE GENOMIC DNA]</scope>
    <source>
        <strain evidence="3">cv. SF193</strain>
    </source>
</reference>
<dbReference type="Pfam" id="PF00078">
    <property type="entry name" value="RVT_1"/>
    <property type="match status" value="1"/>
</dbReference>
<proteinExistence type="predicted"/>
<dbReference type="InterPro" id="IPR043502">
    <property type="entry name" value="DNA/RNA_pol_sf"/>
</dbReference>
<organism evidence="2 3">
    <name type="scientific">Helianthus annuus</name>
    <name type="common">Common sunflower</name>
    <dbReference type="NCBI Taxonomy" id="4232"/>
    <lineage>
        <taxon>Eukaryota</taxon>
        <taxon>Viridiplantae</taxon>
        <taxon>Streptophyta</taxon>
        <taxon>Embryophyta</taxon>
        <taxon>Tracheophyta</taxon>
        <taxon>Spermatophyta</taxon>
        <taxon>Magnoliopsida</taxon>
        <taxon>eudicotyledons</taxon>
        <taxon>Gunneridae</taxon>
        <taxon>Pentapetalae</taxon>
        <taxon>asterids</taxon>
        <taxon>campanulids</taxon>
        <taxon>Asterales</taxon>
        <taxon>Asteraceae</taxon>
        <taxon>Asteroideae</taxon>
        <taxon>Heliantheae alliance</taxon>
        <taxon>Heliantheae</taxon>
        <taxon>Helianthus</taxon>
    </lineage>
</organism>
<dbReference type="PROSITE" id="PS50878">
    <property type="entry name" value="RT_POL"/>
    <property type="match status" value="1"/>
</dbReference>
<dbReference type="CDD" id="cd01650">
    <property type="entry name" value="RT_nLTR_like"/>
    <property type="match status" value="1"/>
</dbReference>
<dbReference type="AlphaFoldDB" id="A0A251U4I0"/>
<evidence type="ECO:0000313" key="3">
    <source>
        <dbReference type="Proteomes" id="UP000215914"/>
    </source>
</evidence>
<dbReference type="PANTHER" id="PTHR33116">
    <property type="entry name" value="REVERSE TRANSCRIPTASE ZINC-BINDING DOMAIN-CONTAINING PROTEIN-RELATED-RELATED"/>
    <property type="match status" value="1"/>
</dbReference>
<dbReference type="InterPro" id="IPR036691">
    <property type="entry name" value="Endo/exonu/phosph_ase_sf"/>
</dbReference>
<dbReference type="GO" id="GO:0003964">
    <property type="term" value="F:RNA-directed DNA polymerase activity"/>
    <property type="evidence" value="ECO:0007669"/>
    <property type="project" value="UniProtKB-KW"/>
</dbReference>
<keyword evidence="2" id="KW-0695">RNA-directed DNA polymerase</keyword>
<evidence type="ECO:0000259" key="1">
    <source>
        <dbReference type="PROSITE" id="PS50878"/>
    </source>
</evidence>
<protein>
    <submittedName>
        <fullName evidence="2">Putative RNA-directed DNA polymerase, eukaryota, Reverse transcriptase zinc-binding domain protein</fullName>
    </submittedName>
</protein>
<accession>A0A251U4I0</accession>
<dbReference type="InterPro" id="IPR000477">
    <property type="entry name" value="RT_dom"/>
</dbReference>
<dbReference type="STRING" id="4232.A0A251U4I0"/>
<dbReference type="Gene3D" id="3.60.10.10">
    <property type="entry name" value="Endonuclease/exonuclease/phosphatase"/>
    <property type="match status" value="1"/>
</dbReference>
<dbReference type="InterPro" id="IPR026960">
    <property type="entry name" value="RVT-Znf"/>
</dbReference>
<dbReference type="Pfam" id="PF13966">
    <property type="entry name" value="zf-RVT"/>
    <property type="match status" value="1"/>
</dbReference>
<dbReference type="PANTHER" id="PTHR33116:SF78">
    <property type="entry name" value="OS12G0587133 PROTEIN"/>
    <property type="match status" value="1"/>
</dbReference>
<keyword evidence="2" id="KW-0548">Nucleotidyltransferase</keyword>
<feature type="domain" description="Reverse transcriptase" evidence="1">
    <location>
        <begin position="342"/>
        <end position="620"/>
    </location>
</feature>
<evidence type="ECO:0000313" key="2">
    <source>
        <dbReference type="EMBL" id="OTG17963.1"/>
    </source>
</evidence>
<dbReference type="SUPFAM" id="SSF56219">
    <property type="entry name" value="DNase I-like"/>
    <property type="match status" value="1"/>
</dbReference>
<sequence length="961" mass="109913">MGDFNEVRSPVERFNSEFVASHAEAFNDFILSAALHELVMGGAKFTYMNDRGDKLSKLDRVLVCIGFLENWPTASVLALDRGYSDHRPLLLNMVPSDYGHIPFRLYNSWLDMHGFVEFVIERCSQFMFNGPADLALATKLRWLKNRIKEWVKVEKNRNDELYLSRKKRIEALEELAEERALNQVELDQRAEFKQYILEIDHGKMLDTRQKSRIRWALDGDENSCFFHSIVNANTSSNRINGVFKDGVWETNPTVVKQHFFDFYESLFKEPMLMRPPIECPNLSVLTEEEAEVLVRPFSAREIKDAVWDCDGDRAPGPDGFNFKFLKRCWNGVQADFIKIFDEFFESMQVNRCCTSSFIALIPKVKDPLMPSDYRPISLVGCINKVISKVLVNRLKSVIGKLISEEQSAFIAGRSITDGPLILNELLAWMKYGKKTAMIFKVDIQKAYDSLNWGFVDSIMEQMNFPIRWRRWIMAILRSARQSVLVNGSPTMEFECSRGLRQGDPLSPFLFVIAMEALTGIMKKASSTGLYHGIRCNNMGPNLSHFLYADDVIFLGEWSNINALNLSRILRCFYLASGLRVNLSKCSLYGVGVGEQEIIHMASVLCCKVGSFPFKYLGLQVGANMNLVKNWKPIVDLFKTRLSIWKAEKLSYGGRITLIKSVLSALPTYFFSLYKAPVQVLNDLERLRRTFFWGGSEEDAKMNWMAWEHVIGPIEYGGLGFGSLRDANLSMLAKWWWRFKVEKQGLWRKVIWALHHTSRTWNYIPARLSLAGPWKQIFKISNALSERGVIISKTIKEHVGNGLDVAFWVDVWLGTIPLFILFPNLFSVEMDKLCTVSQRIGSEVGGAALVWDWRRPIGSPEEVNELHQLVAMLQGVTLSASHDKWSWSLHPSGNFSVSSIKGIIEVHNRVMPNYVVRWNSWIPKKVGVVTWRAVGERLPTRVALSKRGVPVQCLDCVFCGDY</sequence>
<dbReference type="Proteomes" id="UP000215914">
    <property type="component" value="Chromosome 8"/>
</dbReference>
<dbReference type="InParanoid" id="A0A251U4I0"/>
<keyword evidence="3" id="KW-1185">Reference proteome</keyword>
<dbReference type="SUPFAM" id="SSF56672">
    <property type="entry name" value="DNA/RNA polymerases"/>
    <property type="match status" value="1"/>
</dbReference>
<dbReference type="EMBL" id="CM007897">
    <property type="protein sequence ID" value="OTG17963.1"/>
    <property type="molecule type" value="Genomic_DNA"/>
</dbReference>